<sequence length="326" mass="35321">MSRLALDLVTAKLRGRLDYTDLSKAAPIDTETAHTYALRALNSEIDSYVVAPLTRTMMIADSDRTSKVELFSGIANSLGGEWQSLAGGAASIVDALVSRLDVRLRHSAEQVTELADGVRVVYTEADGRRSDLVADACVVACPLPAAAAICPERGEALNPLAAALPYTRTISVALGTTWRPDCRAFMVLLSPADSSEVAVFFQDHRKDPARAPAGNGLFTMYFEMDAAEKYFDAADDEIIECAVRALSRLWPELRASVNFTHVHRWAQALPHSQVGTFQRIAEFNAALDPADRIQFAADYMSEIGLNTAVVFGKRAAANLHSRFGGS</sequence>
<dbReference type="PANTHER" id="PTHR42923:SF3">
    <property type="entry name" value="PROTOPORPHYRINOGEN OXIDASE"/>
    <property type="match status" value="1"/>
</dbReference>
<gene>
    <name evidence="2" type="ORF">A5630_20790</name>
</gene>
<dbReference type="SUPFAM" id="SSF54373">
    <property type="entry name" value="FAD-linked reductases, C-terminal domain"/>
    <property type="match status" value="1"/>
</dbReference>
<dbReference type="EMBL" id="LZLC01000099">
    <property type="protein sequence ID" value="OBJ42549.1"/>
    <property type="molecule type" value="Genomic_DNA"/>
</dbReference>
<feature type="domain" description="Amine oxidase" evidence="1">
    <location>
        <begin position="78"/>
        <end position="319"/>
    </location>
</feature>
<evidence type="ECO:0000259" key="1">
    <source>
        <dbReference type="Pfam" id="PF01593"/>
    </source>
</evidence>
<dbReference type="InterPro" id="IPR050464">
    <property type="entry name" value="Zeta_carotene_desat/Oxidored"/>
</dbReference>
<reference evidence="2 3" key="1">
    <citation type="submission" date="2016-06" db="EMBL/GenBank/DDBJ databases">
        <authorList>
            <person name="Kjaerup R.B."/>
            <person name="Dalgaard T.S."/>
            <person name="Juul-Madsen H.R."/>
        </authorList>
    </citation>
    <scope>NUCLEOTIDE SEQUENCE [LARGE SCALE GENOMIC DNA]</scope>
    <source>
        <strain evidence="2 3">1127319.6</strain>
    </source>
</reference>
<dbReference type="Pfam" id="PF01593">
    <property type="entry name" value="Amino_oxidase"/>
    <property type="match status" value="1"/>
</dbReference>
<dbReference type="Gene3D" id="1.10.3110.10">
    <property type="entry name" value="protoporphyrinogen ix oxidase, domain 3"/>
    <property type="match status" value="1"/>
</dbReference>
<dbReference type="SUPFAM" id="SSF51905">
    <property type="entry name" value="FAD/NAD(P)-binding domain"/>
    <property type="match status" value="1"/>
</dbReference>
<dbReference type="Gene3D" id="3.90.660.20">
    <property type="entry name" value="Protoporphyrinogen oxidase, mitochondrial, domain 2"/>
    <property type="match status" value="1"/>
</dbReference>
<dbReference type="InterPro" id="IPR036188">
    <property type="entry name" value="FAD/NAD-bd_sf"/>
</dbReference>
<dbReference type="GO" id="GO:0016491">
    <property type="term" value="F:oxidoreductase activity"/>
    <property type="evidence" value="ECO:0007669"/>
    <property type="project" value="InterPro"/>
</dbReference>
<dbReference type="InterPro" id="IPR002937">
    <property type="entry name" value="Amino_oxidase"/>
</dbReference>
<protein>
    <recommendedName>
        <fullName evidence="1">Amine oxidase domain-containing protein</fullName>
    </recommendedName>
</protein>
<dbReference type="Proteomes" id="UP000093898">
    <property type="component" value="Unassembled WGS sequence"/>
</dbReference>
<evidence type="ECO:0000313" key="3">
    <source>
        <dbReference type="Proteomes" id="UP000093898"/>
    </source>
</evidence>
<dbReference type="Gene3D" id="3.50.50.60">
    <property type="entry name" value="FAD/NAD(P)-binding domain"/>
    <property type="match status" value="1"/>
</dbReference>
<accession>A0A1A3H4I9</accession>
<dbReference type="PANTHER" id="PTHR42923">
    <property type="entry name" value="PROTOPORPHYRINOGEN OXIDASE"/>
    <property type="match status" value="1"/>
</dbReference>
<proteinExistence type="predicted"/>
<dbReference type="AlphaFoldDB" id="A0A1A3H4I9"/>
<name>A0A1A3H4I9_MYCMU</name>
<comment type="caution">
    <text evidence="2">The sequence shown here is derived from an EMBL/GenBank/DDBJ whole genome shotgun (WGS) entry which is preliminary data.</text>
</comment>
<organism evidence="2 3">
    <name type="scientific">Mycolicibacterium mucogenicum</name>
    <name type="common">Mycobacterium mucogenicum</name>
    <dbReference type="NCBI Taxonomy" id="56689"/>
    <lineage>
        <taxon>Bacteria</taxon>
        <taxon>Bacillati</taxon>
        <taxon>Actinomycetota</taxon>
        <taxon>Actinomycetes</taxon>
        <taxon>Mycobacteriales</taxon>
        <taxon>Mycobacteriaceae</taxon>
        <taxon>Mycolicibacterium</taxon>
    </lineage>
</organism>
<evidence type="ECO:0000313" key="2">
    <source>
        <dbReference type="EMBL" id="OBJ42549.1"/>
    </source>
</evidence>